<dbReference type="InterPro" id="IPR003593">
    <property type="entry name" value="AAA+_ATPase"/>
</dbReference>
<feature type="domain" description="FHA" evidence="6">
    <location>
        <begin position="118"/>
        <end position="167"/>
    </location>
</feature>
<keyword evidence="1" id="KW-0597">Phosphoprotein</keyword>
<evidence type="ECO:0000259" key="7">
    <source>
        <dbReference type="PROSITE" id="PS50901"/>
    </source>
</evidence>
<dbReference type="InterPro" id="IPR050206">
    <property type="entry name" value="FtsK/SpoIIIE/SftA"/>
</dbReference>
<comment type="caution">
    <text evidence="8">The sequence shown here is derived from an EMBL/GenBank/DDBJ whole genome shotgun (WGS) entry which is preliminary data.</text>
</comment>
<dbReference type="Gene3D" id="2.60.200.20">
    <property type="match status" value="1"/>
</dbReference>
<dbReference type="Pfam" id="PF16697">
    <property type="entry name" value="Yop-YscD_cpl"/>
    <property type="match status" value="1"/>
</dbReference>
<evidence type="ECO:0000256" key="1">
    <source>
        <dbReference type="ARBA" id="ARBA00022553"/>
    </source>
</evidence>
<proteinExistence type="predicted"/>
<evidence type="ECO:0000313" key="9">
    <source>
        <dbReference type="Proteomes" id="UP001183222"/>
    </source>
</evidence>
<feature type="transmembrane region" description="Helical" evidence="5">
    <location>
        <begin position="238"/>
        <end position="256"/>
    </location>
</feature>
<dbReference type="InterPro" id="IPR027417">
    <property type="entry name" value="P-loop_NTPase"/>
</dbReference>
<dbReference type="SUPFAM" id="SSF49879">
    <property type="entry name" value="SMAD/FHA domain"/>
    <property type="match status" value="1"/>
</dbReference>
<gene>
    <name evidence="8" type="ORF">RM425_04565</name>
</gene>
<dbReference type="InterPro" id="IPR000253">
    <property type="entry name" value="FHA_dom"/>
</dbReference>
<keyword evidence="5" id="KW-0812">Transmembrane</keyword>
<dbReference type="SMART" id="SM00240">
    <property type="entry name" value="FHA"/>
    <property type="match status" value="1"/>
</dbReference>
<dbReference type="InterPro" id="IPR002543">
    <property type="entry name" value="FtsK_dom"/>
</dbReference>
<dbReference type="SMART" id="SM00382">
    <property type="entry name" value="AAA"/>
    <property type="match status" value="3"/>
</dbReference>
<evidence type="ECO:0000256" key="5">
    <source>
        <dbReference type="SAM" id="Phobius"/>
    </source>
</evidence>
<evidence type="ECO:0000259" key="6">
    <source>
        <dbReference type="PROSITE" id="PS50006"/>
    </source>
</evidence>
<feature type="domain" description="FtsK" evidence="7">
    <location>
        <begin position="942"/>
        <end position="1121"/>
    </location>
</feature>
<dbReference type="PANTHER" id="PTHR22683">
    <property type="entry name" value="SPORULATION PROTEIN RELATED"/>
    <property type="match status" value="1"/>
</dbReference>
<keyword evidence="3 4" id="KW-0067">ATP-binding</keyword>
<dbReference type="SUPFAM" id="SSF52540">
    <property type="entry name" value="P-loop containing nucleoside triphosphate hydrolases"/>
    <property type="match status" value="3"/>
</dbReference>
<name>A0ABU2K4S2_9ACTN</name>
<keyword evidence="9" id="KW-1185">Reference proteome</keyword>
<dbReference type="Pfam" id="PF01580">
    <property type="entry name" value="FtsK_SpoIIIE"/>
    <property type="match status" value="2"/>
</dbReference>
<dbReference type="PROSITE" id="PS50006">
    <property type="entry name" value="FHA_DOMAIN"/>
    <property type="match status" value="1"/>
</dbReference>
<evidence type="ECO:0000256" key="3">
    <source>
        <dbReference type="ARBA" id="ARBA00022840"/>
    </source>
</evidence>
<feature type="domain" description="FtsK" evidence="7">
    <location>
        <begin position="620"/>
        <end position="805"/>
    </location>
</feature>
<organism evidence="8 9">
    <name type="scientific">Blastococcus goldschmidtiae</name>
    <dbReference type="NCBI Taxonomy" id="3075546"/>
    <lineage>
        <taxon>Bacteria</taxon>
        <taxon>Bacillati</taxon>
        <taxon>Actinomycetota</taxon>
        <taxon>Actinomycetes</taxon>
        <taxon>Geodermatophilales</taxon>
        <taxon>Geodermatophilaceae</taxon>
        <taxon>Blastococcus</taxon>
    </lineage>
</organism>
<dbReference type="Gene3D" id="3.40.50.300">
    <property type="entry name" value="P-loop containing nucleotide triphosphate hydrolases"/>
    <property type="match status" value="3"/>
</dbReference>
<dbReference type="EMBL" id="JAVREI010000001">
    <property type="protein sequence ID" value="MDT0275165.1"/>
    <property type="molecule type" value="Genomic_DNA"/>
</dbReference>
<evidence type="ECO:0000256" key="4">
    <source>
        <dbReference type="PROSITE-ProRule" id="PRU00289"/>
    </source>
</evidence>
<keyword evidence="5" id="KW-0472">Membrane</keyword>
<evidence type="ECO:0000313" key="8">
    <source>
        <dbReference type="EMBL" id="MDT0275165.1"/>
    </source>
</evidence>
<protein>
    <submittedName>
        <fullName evidence="8">FtsK/SpoIIIE domain-containing protein</fullName>
    </submittedName>
</protein>
<keyword evidence="2 4" id="KW-0547">Nucleotide-binding</keyword>
<dbReference type="CDD" id="cd00060">
    <property type="entry name" value="FHA"/>
    <property type="match status" value="1"/>
</dbReference>
<dbReference type="PANTHER" id="PTHR22683:SF1">
    <property type="entry name" value="TYPE VII SECRETION SYSTEM PROTEIN ESSC"/>
    <property type="match status" value="1"/>
</dbReference>
<dbReference type="PROSITE" id="PS50901">
    <property type="entry name" value="FTSK"/>
    <property type="match status" value="2"/>
</dbReference>
<dbReference type="RefSeq" id="WP_311343975.1">
    <property type="nucleotide sequence ID" value="NZ_JAVREI010000001.1"/>
</dbReference>
<accession>A0ABU2K4S2</accession>
<dbReference type="CDD" id="cd01127">
    <property type="entry name" value="TrwB_TraG_TraD_VirD4"/>
    <property type="match status" value="1"/>
</dbReference>
<evidence type="ECO:0000256" key="2">
    <source>
        <dbReference type="ARBA" id="ARBA00022741"/>
    </source>
</evidence>
<keyword evidence="5" id="KW-1133">Transmembrane helix</keyword>
<reference evidence="9" key="1">
    <citation type="submission" date="2023-07" db="EMBL/GenBank/DDBJ databases">
        <title>30 novel species of actinomycetes from the DSMZ collection.</title>
        <authorList>
            <person name="Nouioui I."/>
        </authorList>
    </citation>
    <scope>NUCLEOTIDE SEQUENCE [LARGE SCALE GENOMIC DNA]</scope>
    <source>
        <strain evidence="9">DSM 46792</strain>
    </source>
</reference>
<feature type="binding site" evidence="4">
    <location>
        <begin position="959"/>
        <end position="966"/>
    </location>
    <ligand>
        <name>ATP</name>
        <dbReference type="ChEBI" id="CHEBI:30616"/>
    </ligand>
</feature>
<dbReference type="InterPro" id="IPR008984">
    <property type="entry name" value="SMAD_FHA_dom_sf"/>
</dbReference>
<dbReference type="Proteomes" id="UP001183222">
    <property type="component" value="Unassembled WGS sequence"/>
</dbReference>
<feature type="binding site" evidence="4">
    <location>
        <begin position="638"/>
        <end position="645"/>
    </location>
    <ligand>
        <name>ATP</name>
        <dbReference type="ChEBI" id="CHEBI:30616"/>
    </ligand>
</feature>
<sequence>MPTPPSSDHRPSRASRCWTLQGDEGVVDVQVTAGDDHRVADVLPLLRRTLGVPTPGLWAGTTRLDDELPLSSAALRHGAVLGLRPPTEPSAPESSPLELRVVGGPDAGRSLPLGRGVHVVGRNAGCGVRMPDPDISRRHLEIRVGRGAVEVRDLGSTNGTLLGDARLDDRFRRWPPDTRLRLGATALAISDAADPPAVVEPRPGGRTLIRPPHRLRTLRTEHEVAFPRQPAEAARRRLAWVAVLLPAVGGILLAWLLRTPTFLFFALLSPLVALGTWASDRWSGRRSTRRERAAYGEALAVARRELEAAISADVQAAEHEHPDPATIAAAVRRRTGLVWSRPRGPADPLVVRVGTGPGPVRVVRRQDDGRPQREVAEHVPVPVDLAVAGGLAVIGPRAQALGAVRAVLAQLAALHPPDGLRLVLLTRPDRIADWTWARWLPHLPVGAVHVGPDADGSPTGGERSLRAGLAGLAAGRTTDPAGLSVVVVDRRVDGRTAAVLHGARATGVVLLTTGERPGALPVAVDASLTLVGETASTGVLAQDSAPDRTAVLVDRMTVELASGLARELADLVPVSAGAALPTEVRLLELPGWSLRPGSPAGAQWPDDRAALRTCLGRSADGPVLVDLCREGPHALVAGTTGSGKSELLQSLIAGLAMNHPPERCSFLLVDYKGGAAFAEAARLPHTVGLLTDLDGSTTARALRSLTAELSRREAVLAEQGVADLAALPPTVALARLVIVVDEFATLVEELPDFVPGLVGIAQRGRSLGIHLVLATQRPGGVVSPEIRANCTLRICLRTTDEADSRDVLGTAAAAHLPVHVPGRAFLRTGSGDPRVFQVGRVALPVARAGEGPEVRRWSWPLATVPPEQPTAAGATDLSELVEVLCRAAELRDAPSPHRPWQPPLPDRLLPAGLDTAVPDGAVDRAPTRLPIGLVDRPDRQSREPLDLDLTVGGGVLVVGGPRSGRTTLLRTVLRSATARLGPDALHLHVLEPAGGGLCAEAAALRHTGTAVSGADPFRTVRLLDRLNREVEARRTAPPGDPVPLLLVLVDGVEAVGALLDEADPGRGSDTLLRLVRDGAAVGVTCVLTADRALPGGRLAAAARMRLLLPLPDRADYAVAGVPGRAVPTHRPPGRALLGEDALECQLALPPPPAPHGAVPPGTSAVPPLRIVELPTAPVLPAPPAGAADGSPGTWRLTIGPGGDDGDLLEIDLHRSGGLLVVGPARSGRTTALESFARQLAADGSEVARLSPPYAVPAGAAAGTWLDPADPQALVRWAEGLQRRRGVLLADDLGSVPEYAGLTALPRTGPVVLLAAGGAGQLTSHYQGPVAALRRARTGLLLRPTPADAETLGIRLPRLPLPARPGSGWLVEDGVAQRVQVARAAHYPGAAPGR</sequence>
<dbReference type="InterPro" id="IPR032030">
    <property type="entry name" value="YscD_cytoplasmic_dom"/>
</dbReference>